<reference evidence="1" key="1">
    <citation type="submission" date="2014-09" db="EMBL/GenBank/DDBJ databases">
        <authorList>
            <person name="Magalhaes I.L.F."/>
            <person name="Oliveira U."/>
            <person name="Santos F.R."/>
            <person name="Vidigal T.H.D.A."/>
            <person name="Brescovit A.D."/>
            <person name="Santos A.J."/>
        </authorList>
    </citation>
    <scope>NUCLEOTIDE SEQUENCE</scope>
    <source>
        <tissue evidence="1">Shoot tissue taken approximately 20 cm above the soil surface</tissue>
    </source>
</reference>
<organism evidence="1">
    <name type="scientific">Arundo donax</name>
    <name type="common">Giant reed</name>
    <name type="synonym">Donax arundinaceus</name>
    <dbReference type="NCBI Taxonomy" id="35708"/>
    <lineage>
        <taxon>Eukaryota</taxon>
        <taxon>Viridiplantae</taxon>
        <taxon>Streptophyta</taxon>
        <taxon>Embryophyta</taxon>
        <taxon>Tracheophyta</taxon>
        <taxon>Spermatophyta</taxon>
        <taxon>Magnoliopsida</taxon>
        <taxon>Liliopsida</taxon>
        <taxon>Poales</taxon>
        <taxon>Poaceae</taxon>
        <taxon>PACMAD clade</taxon>
        <taxon>Arundinoideae</taxon>
        <taxon>Arundineae</taxon>
        <taxon>Arundo</taxon>
    </lineage>
</organism>
<name>A0A0A9DLL0_ARUDO</name>
<dbReference type="EMBL" id="GBRH01209214">
    <property type="protein sequence ID" value="JAD88681.1"/>
    <property type="molecule type" value="Transcribed_RNA"/>
</dbReference>
<accession>A0A0A9DLL0</accession>
<evidence type="ECO:0000313" key="1">
    <source>
        <dbReference type="EMBL" id="JAD88681.1"/>
    </source>
</evidence>
<sequence length="79" mass="9148">MKHGHILAYYSHLSITLRFSIQKFLGVFNPKALLDKFEEKNQNDKSNGTFWTINMIQLLDFQNKPCLLSNSLGSKVFLN</sequence>
<protein>
    <submittedName>
        <fullName evidence="1">Uncharacterized protein</fullName>
    </submittedName>
</protein>
<reference evidence="1" key="2">
    <citation type="journal article" date="2015" name="Data Brief">
        <title>Shoot transcriptome of the giant reed, Arundo donax.</title>
        <authorList>
            <person name="Barrero R.A."/>
            <person name="Guerrero F.D."/>
            <person name="Moolhuijzen P."/>
            <person name="Goolsby J.A."/>
            <person name="Tidwell J."/>
            <person name="Bellgard S.E."/>
            <person name="Bellgard M.I."/>
        </authorList>
    </citation>
    <scope>NUCLEOTIDE SEQUENCE</scope>
    <source>
        <tissue evidence="1">Shoot tissue taken approximately 20 cm above the soil surface</tissue>
    </source>
</reference>
<dbReference type="AlphaFoldDB" id="A0A0A9DLL0"/>
<proteinExistence type="predicted"/>